<keyword evidence="4" id="KW-1185">Reference proteome</keyword>
<comment type="subunit">
    <text evidence="1">Component of the small nucleolar ribonucleoprotein particles containing H/ACA-type snoRNAs (H/ACA snoRNPs).</text>
</comment>
<dbReference type="EMBL" id="SBJO01000053">
    <property type="protein sequence ID" value="KAF9763799.1"/>
    <property type="molecule type" value="Genomic_DNA"/>
</dbReference>
<dbReference type="OrthoDB" id="2187159at2759"/>
<keyword evidence="1" id="KW-0690">Ribosome biogenesis</keyword>
<evidence type="ECO:0000313" key="4">
    <source>
        <dbReference type="Proteomes" id="UP000740883"/>
    </source>
</evidence>
<dbReference type="InterPro" id="IPR038664">
    <property type="entry name" value="Gar1/Naf1_Cbf5-bd_sf"/>
</dbReference>
<reference evidence="3 4" key="1">
    <citation type="journal article" date="2020" name="Genome Biol. Evol.">
        <title>Comparative genomics of strictly vertically transmitted, feminizing microsporidia endosymbionts of amphipod crustaceans.</title>
        <authorList>
            <person name="Cormier A."/>
            <person name="Chebbi M.A."/>
            <person name="Giraud I."/>
            <person name="Wattier R."/>
            <person name="Teixeira M."/>
            <person name="Gilbert C."/>
            <person name="Rigaud T."/>
            <person name="Cordaux R."/>
        </authorList>
    </citation>
    <scope>NUCLEOTIDE SEQUENCE [LARGE SCALE GENOMIC DNA]</scope>
    <source>
        <strain evidence="3 4">Ou3-Ou53</strain>
    </source>
</reference>
<sequence length="173" mass="20252">MNSKFKNKKFRNNKSEFNGKPKELGKFLHMCEDLVVVKLTGSDIPFPNAHVLNSDNKVIGKVEEVLGPQNEVYAAIKLDSLKEKYEDGTFYCYENKFIPKERFMVRSEVEKKKEEGDKKKGQRGDPKRKGDFNKRDNNKRDFNKRDGGFKKRDNTKREGGFIKKDGNYKKFKK</sequence>
<gene>
    <name evidence="3" type="primary">GAR1</name>
    <name evidence="3" type="ORF">NGRA_1036</name>
</gene>
<dbReference type="Proteomes" id="UP000740883">
    <property type="component" value="Unassembled WGS sequence"/>
</dbReference>
<comment type="similarity">
    <text evidence="1">Belongs to the GAR1 family.</text>
</comment>
<keyword evidence="1 3" id="KW-0687">Ribonucleoprotein</keyword>
<evidence type="ECO:0000256" key="2">
    <source>
        <dbReference type="SAM" id="MobiDB-lite"/>
    </source>
</evidence>
<dbReference type="AlphaFoldDB" id="A0A9P6KZ15"/>
<dbReference type="GO" id="GO:0006364">
    <property type="term" value="P:rRNA processing"/>
    <property type="evidence" value="ECO:0007669"/>
    <property type="project" value="UniProtKB-KW"/>
</dbReference>
<comment type="caution">
    <text evidence="3">The sequence shown here is derived from an EMBL/GenBank/DDBJ whole genome shotgun (WGS) entry which is preliminary data.</text>
</comment>
<evidence type="ECO:0000313" key="3">
    <source>
        <dbReference type="EMBL" id="KAF9763799.1"/>
    </source>
</evidence>
<keyword evidence="1" id="KW-0698">rRNA processing</keyword>
<dbReference type="Gene3D" id="2.40.10.230">
    <property type="entry name" value="Probable tRNA pseudouridine synthase domain"/>
    <property type="match status" value="1"/>
</dbReference>
<organism evidence="3 4">
    <name type="scientific">Nosema granulosis</name>
    <dbReference type="NCBI Taxonomy" id="83296"/>
    <lineage>
        <taxon>Eukaryota</taxon>
        <taxon>Fungi</taxon>
        <taxon>Fungi incertae sedis</taxon>
        <taxon>Microsporidia</taxon>
        <taxon>Nosematidae</taxon>
        <taxon>Nosema</taxon>
    </lineage>
</organism>
<dbReference type="Pfam" id="PF04410">
    <property type="entry name" value="Gar1"/>
    <property type="match status" value="1"/>
</dbReference>
<proteinExistence type="inferred from homology"/>
<comment type="subcellular location">
    <subcellularLocation>
        <location evidence="1">Nucleus</location>
        <location evidence="1">Nucleolus</location>
    </subcellularLocation>
</comment>
<dbReference type="GO" id="GO:0005730">
    <property type="term" value="C:nucleolus"/>
    <property type="evidence" value="ECO:0007669"/>
    <property type="project" value="UniProtKB-SubCell"/>
</dbReference>
<feature type="region of interest" description="Disordered" evidence="2">
    <location>
        <begin position="108"/>
        <end position="173"/>
    </location>
</feature>
<name>A0A9P6KZ15_9MICR</name>
<keyword evidence="1" id="KW-0694">RNA-binding</keyword>
<protein>
    <recommendedName>
        <fullName evidence="1">H/ACA ribonucleoprotein complex subunit</fullName>
    </recommendedName>
</protein>
<evidence type="ECO:0000256" key="1">
    <source>
        <dbReference type="RuleBase" id="RU364004"/>
    </source>
</evidence>
<dbReference type="GO" id="GO:1990904">
    <property type="term" value="C:ribonucleoprotein complex"/>
    <property type="evidence" value="ECO:0007669"/>
    <property type="project" value="UniProtKB-KW"/>
</dbReference>
<dbReference type="GO" id="GO:0001522">
    <property type="term" value="P:pseudouridine synthesis"/>
    <property type="evidence" value="ECO:0007669"/>
    <property type="project" value="InterPro"/>
</dbReference>
<feature type="compositionally biased region" description="Basic residues" evidence="2">
    <location>
        <begin position="1"/>
        <end position="12"/>
    </location>
</feature>
<comment type="function">
    <text evidence="1">Required for ribosome biogenesis. Part of a complex which catalyzes pseudouridylation of rRNA. This involves the isomerization of uridine such that the ribose is subsequently attached to C5, instead of the normal N1. Pseudouridine ("psi") residues may serve to stabilize the conformation of rRNAs.</text>
</comment>
<dbReference type="InterPro" id="IPR009000">
    <property type="entry name" value="Transl_B-barrel_sf"/>
</dbReference>
<accession>A0A9P6KZ15</accession>
<dbReference type="InterPro" id="IPR007504">
    <property type="entry name" value="H/ACA_rnp_Gar1/Naf1"/>
</dbReference>
<dbReference type="GO" id="GO:0003723">
    <property type="term" value="F:RNA binding"/>
    <property type="evidence" value="ECO:0007669"/>
    <property type="project" value="UniProtKB-KW"/>
</dbReference>
<keyword evidence="1" id="KW-0539">Nucleus</keyword>
<feature type="region of interest" description="Disordered" evidence="2">
    <location>
        <begin position="1"/>
        <end position="20"/>
    </location>
</feature>
<dbReference type="SUPFAM" id="SSF50447">
    <property type="entry name" value="Translation proteins"/>
    <property type="match status" value="1"/>
</dbReference>